<dbReference type="AlphaFoldDB" id="A0AAN8FE23"/>
<gene>
    <name evidence="7" type="ORF">GCK32_008726</name>
</gene>
<protein>
    <submittedName>
        <fullName evidence="7">Uncharacterized protein</fullName>
    </submittedName>
</protein>
<feature type="transmembrane region" description="Helical" evidence="6">
    <location>
        <begin position="26"/>
        <end position="46"/>
    </location>
</feature>
<keyword evidence="8" id="KW-1185">Reference proteome</keyword>
<keyword evidence="6" id="KW-0812">Transmembrane</keyword>
<comment type="caution">
    <text evidence="7">The sequence shown here is derived from an EMBL/GenBank/DDBJ whole genome shotgun (WGS) entry which is preliminary data.</text>
</comment>
<evidence type="ECO:0000256" key="6">
    <source>
        <dbReference type="SAM" id="Phobius"/>
    </source>
</evidence>
<dbReference type="PANTHER" id="PTHR11135:SF0">
    <property type="entry name" value="ELONGATOR COMPLEX PROTEIN 3"/>
    <property type="match status" value="1"/>
</dbReference>
<organism evidence="7 8">
    <name type="scientific">Trichostrongylus colubriformis</name>
    <name type="common">Black scour worm</name>
    <dbReference type="NCBI Taxonomy" id="6319"/>
    <lineage>
        <taxon>Eukaryota</taxon>
        <taxon>Metazoa</taxon>
        <taxon>Ecdysozoa</taxon>
        <taxon>Nematoda</taxon>
        <taxon>Chromadorea</taxon>
        <taxon>Rhabditida</taxon>
        <taxon>Rhabditina</taxon>
        <taxon>Rhabditomorpha</taxon>
        <taxon>Strongyloidea</taxon>
        <taxon>Trichostrongylidae</taxon>
        <taxon>Trichostrongylus</taxon>
    </lineage>
</organism>
<keyword evidence="6" id="KW-1133">Transmembrane helix</keyword>
<feature type="transmembrane region" description="Helical" evidence="6">
    <location>
        <begin position="270"/>
        <end position="290"/>
    </location>
</feature>
<keyword evidence="3" id="KW-0479">Metal-binding</keyword>
<keyword evidence="1" id="KW-0004">4Fe-4S</keyword>
<dbReference type="PANTHER" id="PTHR11135">
    <property type="entry name" value="HISTONE ACETYLTRANSFERASE-RELATED"/>
    <property type="match status" value="1"/>
</dbReference>
<evidence type="ECO:0000256" key="4">
    <source>
        <dbReference type="ARBA" id="ARBA00023004"/>
    </source>
</evidence>
<dbReference type="GO" id="GO:0033588">
    <property type="term" value="C:elongator holoenzyme complex"/>
    <property type="evidence" value="ECO:0007669"/>
    <property type="project" value="TreeGrafter"/>
</dbReference>
<keyword evidence="6" id="KW-0472">Membrane</keyword>
<evidence type="ECO:0000313" key="7">
    <source>
        <dbReference type="EMBL" id="KAK5967495.1"/>
    </source>
</evidence>
<dbReference type="InterPro" id="IPR039661">
    <property type="entry name" value="ELP3"/>
</dbReference>
<evidence type="ECO:0000256" key="2">
    <source>
        <dbReference type="ARBA" id="ARBA00022691"/>
    </source>
</evidence>
<evidence type="ECO:0000256" key="1">
    <source>
        <dbReference type="ARBA" id="ARBA00022485"/>
    </source>
</evidence>
<dbReference type="GO" id="GO:0046872">
    <property type="term" value="F:metal ion binding"/>
    <property type="evidence" value="ECO:0007669"/>
    <property type="project" value="UniProtKB-KW"/>
</dbReference>
<evidence type="ECO:0000256" key="5">
    <source>
        <dbReference type="ARBA" id="ARBA00023014"/>
    </source>
</evidence>
<dbReference type="GO" id="GO:0005737">
    <property type="term" value="C:cytoplasm"/>
    <property type="evidence" value="ECO:0007669"/>
    <property type="project" value="TreeGrafter"/>
</dbReference>
<feature type="non-terminal residue" evidence="7">
    <location>
        <position position="1"/>
    </location>
</feature>
<evidence type="ECO:0000313" key="8">
    <source>
        <dbReference type="Proteomes" id="UP001331761"/>
    </source>
</evidence>
<accession>A0AAN8FE23</accession>
<proteinExistence type="predicted"/>
<keyword evidence="4" id="KW-0408">Iron</keyword>
<name>A0AAN8FE23_TRICO</name>
<evidence type="ECO:0000256" key="3">
    <source>
        <dbReference type="ARBA" id="ARBA00022723"/>
    </source>
</evidence>
<keyword evidence="2" id="KW-0949">S-adenosyl-L-methionine</keyword>
<keyword evidence="5" id="KW-0411">Iron-sulfur</keyword>
<dbReference type="GO" id="GO:0051539">
    <property type="term" value="F:4 iron, 4 sulfur cluster binding"/>
    <property type="evidence" value="ECO:0007669"/>
    <property type="project" value="UniProtKB-KW"/>
</dbReference>
<dbReference type="Proteomes" id="UP001331761">
    <property type="component" value="Unassembled WGS sequence"/>
</dbReference>
<dbReference type="GO" id="GO:0005634">
    <property type="term" value="C:nucleus"/>
    <property type="evidence" value="ECO:0007669"/>
    <property type="project" value="TreeGrafter"/>
</dbReference>
<dbReference type="GO" id="GO:0002926">
    <property type="term" value="P:tRNA wobble base 5-methoxycarbonylmethyl-2-thiouridinylation"/>
    <property type="evidence" value="ECO:0007669"/>
    <property type="project" value="TreeGrafter"/>
</dbReference>
<reference evidence="7 8" key="1">
    <citation type="submission" date="2019-10" db="EMBL/GenBank/DDBJ databases">
        <title>Assembly and Annotation for the nematode Trichostrongylus colubriformis.</title>
        <authorList>
            <person name="Martin J."/>
        </authorList>
    </citation>
    <scope>NUCLEOTIDE SEQUENCE [LARGE SCALE GENOMIC DNA]</scope>
    <source>
        <strain evidence="7">G859</strain>
        <tissue evidence="7">Whole worm</tissue>
    </source>
</reference>
<dbReference type="EMBL" id="WIXE01022425">
    <property type="protein sequence ID" value="KAK5967495.1"/>
    <property type="molecule type" value="Genomic_DNA"/>
</dbReference>
<sequence>RDDRGLPVHNLENHTLRDATKINGDLYRFLNFALLTLGACCFYCLFNGNFELMIKKMDVKGMICCLKKERRYMGFGLRPPKGRIVAEVEGHARSYSLYCCGGSDVKVHRSPHINFTGNACVYYPGGPDSDFEYDPYLQTCGRVSQLMQLGHCIDKLVISSVVSVEGPKIVVLILFVSNLCDGRNLHIIARRLCDYFIRNYHDAFSGHTSCSVKEIKVAQCALCASSLRSRRCERRCSPISVSSMIFFNFYDHRLLLSTICDSVSNMLNLLHLYLICYICLCNSLNGLLSLMRYGSMQMFMFKFTGFFVISVMRRSSRQNVDVQVDRILLCSLM</sequence>